<accession>A0A6N6MJF2</accession>
<gene>
    <name evidence="1" type="ORF">F6U93_04265</name>
</gene>
<keyword evidence="2" id="KW-1185">Reference proteome</keyword>
<dbReference type="EMBL" id="WAAT01000028">
    <property type="protein sequence ID" value="KAB1068975.1"/>
    <property type="molecule type" value="Genomic_DNA"/>
</dbReference>
<protein>
    <submittedName>
        <fullName evidence="1">DUF4868 domain-containing protein</fullName>
    </submittedName>
</protein>
<dbReference type="RefSeq" id="WP_150937171.1">
    <property type="nucleotide sequence ID" value="NZ_WAAT01000028.1"/>
</dbReference>
<comment type="caution">
    <text evidence="1">The sequence shown here is derived from an EMBL/GenBank/DDBJ whole genome shotgun (WGS) entry which is preliminary data.</text>
</comment>
<dbReference type="Pfam" id="PF16162">
    <property type="entry name" value="KwaB"/>
    <property type="match status" value="1"/>
</dbReference>
<dbReference type="InterPro" id="IPR032359">
    <property type="entry name" value="KwaB-like"/>
</dbReference>
<dbReference type="AlphaFoldDB" id="A0A6N6MJF2"/>
<proteinExistence type="predicted"/>
<evidence type="ECO:0000313" key="2">
    <source>
        <dbReference type="Proteomes" id="UP000441333"/>
    </source>
</evidence>
<name>A0A6N6MJF2_9FLAO</name>
<evidence type="ECO:0000313" key="1">
    <source>
        <dbReference type="EMBL" id="KAB1068975.1"/>
    </source>
</evidence>
<organism evidence="1 2">
    <name type="scientific">Pseudotamlana haliotis</name>
    <dbReference type="NCBI Taxonomy" id="2614804"/>
    <lineage>
        <taxon>Bacteria</taxon>
        <taxon>Pseudomonadati</taxon>
        <taxon>Bacteroidota</taxon>
        <taxon>Flavobacteriia</taxon>
        <taxon>Flavobacteriales</taxon>
        <taxon>Flavobacteriaceae</taxon>
        <taxon>Pseudotamlana</taxon>
    </lineage>
</organism>
<sequence>MTNQQKFIELKELNLNESLVSLAIVKEYKKDRISHYNIEYVEIEEELESKLRNIIVNRVEKAGSFEEYTFDCPEPEEDLVRTIPYESTDFYKIMESLLTLNPEEDKVDSVEDLVKAKSYIILLRNNEGIQVAAFKAIPENWKLKKSKGLIPLLFENNTFKDLETDNIFSISSTVDFLYYKELLFILSKKAFEQGMNFRDGMIAKANSLYKETEELNLFVNMDILKSRVGNNQRYLRKLATIKNLGYYKDQNYLTKFKVINEAKNWGVVFENGQIVITEDTLDDVLTVLQNKRLHSELSEEDFDVESVKKLG</sequence>
<dbReference type="Proteomes" id="UP000441333">
    <property type="component" value="Unassembled WGS sequence"/>
</dbReference>
<reference evidence="1 2" key="1">
    <citation type="submission" date="2019-09" db="EMBL/GenBank/DDBJ databases">
        <authorList>
            <person name="Cao W.R."/>
        </authorList>
    </citation>
    <scope>NUCLEOTIDE SEQUENCE [LARGE SCALE GENOMIC DNA]</scope>
    <source>
        <strain evidence="1 2">B1N29</strain>
    </source>
</reference>